<sequence>MVQERATVYSESFVTENTPENFYVNRPELSKENYRNLLDENLRLKSSEKHQRKRSNRIICVLSTFIVITTSILLTIFILKSDEIFQSCDSSNQFISDSMREMKQLHQRTHELSSDLMDLIYAHEINSGIWNKEILNQEMASFSR</sequence>
<dbReference type="EMBL" id="OU015566">
    <property type="protein sequence ID" value="CAG5103910.1"/>
    <property type="molecule type" value="Genomic_DNA"/>
</dbReference>
<feature type="transmembrane region" description="Helical" evidence="1">
    <location>
        <begin position="58"/>
        <end position="79"/>
    </location>
</feature>
<accession>A0ABN7SVT9</accession>
<evidence type="ECO:0000313" key="2">
    <source>
        <dbReference type="EMBL" id="CAG5103910.1"/>
    </source>
</evidence>
<evidence type="ECO:0000256" key="1">
    <source>
        <dbReference type="SAM" id="Phobius"/>
    </source>
</evidence>
<protein>
    <submittedName>
        <fullName evidence="2">Oidioi.mRNA.OKI2018_I69.chr1.g996.t1.cds</fullName>
    </submittedName>
</protein>
<evidence type="ECO:0000313" key="3">
    <source>
        <dbReference type="Proteomes" id="UP001158576"/>
    </source>
</evidence>
<keyword evidence="1" id="KW-1133">Transmembrane helix</keyword>
<proteinExistence type="predicted"/>
<gene>
    <name evidence="2" type="ORF">OKIOD_LOCUS9761</name>
</gene>
<name>A0ABN7SVT9_OIKDI</name>
<keyword evidence="1" id="KW-0472">Membrane</keyword>
<reference evidence="2 3" key="1">
    <citation type="submission" date="2021-04" db="EMBL/GenBank/DDBJ databases">
        <authorList>
            <person name="Bliznina A."/>
        </authorList>
    </citation>
    <scope>NUCLEOTIDE SEQUENCE [LARGE SCALE GENOMIC DNA]</scope>
</reference>
<organism evidence="2 3">
    <name type="scientific">Oikopleura dioica</name>
    <name type="common">Tunicate</name>
    <dbReference type="NCBI Taxonomy" id="34765"/>
    <lineage>
        <taxon>Eukaryota</taxon>
        <taxon>Metazoa</taxon>
        <taxon>Chordata</taxon>
        <taxon>Tunicata</taxon>
        <taxon>Appendicularia</taxon>
        <taxon>Copelata</taxon>
        <taxon>Oikopleuridae</taxon>
        <taxon>Oikopleura</taxon>
    </lineage>
</organism>
<keyword evidence="3" id="KW-1185">Reference proteome</keyword>
<keyword evidence="1" id="KW-0812">Transmembrane</keyword>
<dbReference type="Proteomes" id="UP001158576">
    <property type="component" value="Chromosome 1"/>
</dbReference>